<dbReference type="Pfam" id="PF07998">
    <property type="entry name" value="Peptidase_M54"/>
    <property type="match status" value="1"/>
</dbReference>
<dbReference type="SUPFAM" id="SSF55486">
    <property type="entry name" value="Metalloproteases ('zincins'), catalytic domain"/>
    <property type="match status" value="1"/>
</dbReference>
<organism evidence="7">
    <name type="scientific">marine sediment metagenome</name>
    <dbReference type="NCBI Taxonomy" id="412755"/>
    <lineage>
        <taxon>unclassified sequences</taxon>
        <taxon>metagenomes</taxon>
        <taxon>ecological metagenomes</taxon>
    </lineage>
</organism>
<evidence type="ECO:0000256" key="6">
    <source>
        <dbReference type="ARBA" id="ARBA00023049"/>
    </source>
</evidence>
<evidence type="ECO:0000256" key="2">
    <source>
        <dbReference type="ARBA" id="ARBA00022670"/>
    </source>
</evidence>
<dbReference type="GO" id="GO:0008237">
    <property type="term" value="F:metallopeptidase activity"/>
    <property type="evidence" value="ECO:0007669"/>
    <property type="project" value="UniProtKB-KW"/>
</dbReference>
<name>X1JCG1_9ZZZZ</name>
<dbReference type="GO" id="GO:0008270">
    <property type="term" value="F:zinc ion binding"/>
    <property type="evidence" value="ECO:0007669"/>
    <property type="project" value="InterPro"/>
</dbReference>
<dbReference type="InterPro" id="IPR012091">
    <property type="entry name" value="Pept_M54_archaemetzncn_arc/bac"/>
</dbReference>
<keyword evidence="2" id="KW-0645">Protease</keyword>
<dbReference type="InterPro" id="IPR012962">
    <property type="entry name" value="Pept_M54_archaemetzincn"/>
</dbReference>
<keyword evidence="4" id="KW-0378">Hydrolase</keyword>
<dbReference type="AlphaFoldDB" id="X1JCG1"/>
<dbReference type="CDD" id="cd11375">
    <property type="entry name" value="Peptidase_M54"/>
    <property type="match status" value="1"/>
</dbReference>
<dbReference type="PANTHER" id="PTHR15910:SF1">
    <property type="entry name" value="ARCHAEMETZINCIN-2"/>
    <property type="match status" value="1"/>
</dbReference>
<dbReference type="GO" id="GO:0006508">
    <property type="term" value="P:proteolysis"/>
    <property type="evidence" value="ECO:0007669"/>
    <property type="project" value="UniProtKB-KW"/>
</dbReference>
<evidence type="ECO:0000256" key="3">
    <source>
        <dbReference type="ARBA" id="ARBA00022723"/>
    </source>
</evidence>
<dbReference type="Gene3D" id="3.40.390.10">
    <property type="entry name" value="Collagenase (Catalytic Domain)"/>
    <property type="match status" value="1"/>
</dbReference>
<protein>
    <recommendedName>
        <fullName evidence="8">Archaemetzincin</fullName>
    </recommendedName>
</protein>
<dbReference type="EMBL" id="BARU01026394">
    <property type="protein sequence ID" value="GAH76024.1"/>
    <property type="molecule type" value="Genomic_DNA"/>
</dbReference>
<evidence type="ECO:0000313" key="7">
    <source>
        <dbReference type="EMBL" id="GAH76024.1"/>
    </source>
</evidence>
<comment type="caution">
    <text evidence="7">The sequence shown here is derived from an EMBL/GenBank/DDBJ whole genome shotgun (WGS) entry which is preliminary data.</text>
</comment>
<evidence type="ECO:0008006" key="8">
    <source>
        <dbReference type="Google" id="ProtNLM"/>
    </source>
</evidence>
<reference evidence="7" key="1">
    <citation type="journal article" date="2014" name="Front. Microbiol.">
        <title>High frequency of phylogenetically diverse reductive dehalogenase-homologous genes in deep subseafloor sedimentary metagenomes.</title>
        <authorList>
            <person name="Kawai M."/>
            <person name="Futagami T."/>
            <person name="Toyoda A."/>
            <person name="Takaki Y."/>
            <person name="Nishi S."/>
            <person name="Hori S."/>
            <person name="Arai W."/>
            <person name="Tsubouchi T."/>
            <person name="Morono Y."/>
            <person name="Uchiyama I."/>
            <person name="Ito T."/>
            <person name="Fujiyama A."/>
            <person name="Inagaki F."/>
            <person name="Takami H."/>
        </authorList>
    </citation>
    <scope>NUCLEOTIDE SEQUENCE</scope>
    <source>
        <strain evidence="7">Expedition CK06-06</strain>
    </source>
</reference>
<keyword evidence="3" id="KW-0479">Metal-binding</keyword>
<sequence>MKNKIYLQKIGDIEITVLLRLQECVKASFKEFIKKVEILPDTMPLKKTTYNSNRRKYNASLILQILKKKARKETYFRVLGVIDKDIYWGNFKFAFGRAIKPRESNKKSSFVALISLTRLCEDFYRRPTNNALFEVRTRKEAIHELGHTFGLDHCENYCVMKLSNNLVDTDQKSEGFCPKCIEQLRDFFSNQRNGV</sequence>
<dbReference type="PANTHER" id="PTHR15910">
    <property type="entry name" value="ARCHAEMETZINCIN"/>
    <property type="match status" value="1"/>
</dbReference>
<dbReference type="PIRSF" id="PIRSF005785">
    <property type="entry name" value="Zn-prot_arch"/>
    <property type="match status" value="1"/>
</dbReference>
<evidence type="ECO:0000256" key="4">
    <source>
        <dbReference type="ARBA" id="ARBA00022801"/>
    </source>
</evidence>
<evidence type="ECO:0000256" key="1">
    <source>
        <dbReference type="ARBA" id="ARBA00001947"/>
    </source>
</evidence>
<keyword evidence="5" id="KW-0862">Zinc</keyword>
<accession>X1JCG1</accession>
<proteinExistence type="predicted"/>
<dbReference type="InterPro" id="IPR024079">
    <property type="entry name" value="MetalloPept_cat_dom_sf"/>
</dbReference>
<comment type="cofactor">
    <cofactor evidence="1">
        <name>Zn(2+)</name>
        <dbReference type="ChEBI" id="CHEBI:29105"/>
    </cofactor>
</comment>
<keyword evidence="6" id="KW-0482">Metalloprotease</keyword>
<evidence type="ECO:0000256" key="5">
    <source>
        <dbReference type="ARBA" id="ARBA00022833"/>
    </source>
</evidence>
<gene>
    <name evidence="7" type="ORF">S03H2_42404</name>
</gene>